<organism evidence="2 3">
    <name type="scientific">Ruminococcus turbiniformis</name>
    <dbReference type="NCBI Taxonomy" id="2881258"/>
    <lineage>
        <taxon>Bacteria</taxon>
        <taxon>Bacillati</taxon>
        <taxon>Bacillota</taxon>
        <taxon>Clostridia</taxon>
        <taxon>Eubacteriales</taxon>
        <taxon>Oscillospiraceae</taxon>
        <taxon>Ruminococcus</taxon>
    </lineage>
</organism>
<name>A0ABS8FZ92_9FIRM</name>
<comment type="caution">
    <text evidence="2">The sequence shown here is derived from an EMBL/GenBank/DDBJ whole genome shotgun (WGS) entry which is preliminary data.</text>
</comment>
<evidence type="ECO:0000313" key="3">
    <source>
        <dbReference type="Proteomes" id="UP001198151"/>
    </source>
</evidence>
<gene>
    <name evidence="2" type="ORF">LKD70_13295</name>
</gene>
<keyword evidence="1" id="KW-0472">Membrane</keyword>
<evidence type="ECO:0000256" key="1">
    <source>
        <dbReference type="SAM" id="Phobius"/>
    </source>
</evidence>
<dbReference type="Proteomes" id="UP001198151">
    <property type="component" value="Unassembled WGS sequence"/>
</dbReference>
<feature type="transmembrane region" description="Helical" evidence="1">
    <location>
        <begin position="45"/>
        <end position="63"/>
    </location>
</feature>
<keyword evidence="1" id="KW-1133">Transmembrane helix</keyword>
<sequence length="388" mass="43010">MIQDTKKDKKIYPRILAAAVLLILSAALMILSAQAPDFAEWYSEHIYPVFVGSLGRILGVFPFSVSEICLYLLLAALIVSLCVLAVRVVRALAGKGVLSEENISAETRGTEKGLRSAAVIRAVTAWVSGILLAAGILAFLYTVCCGINYHRRSFSEEEGIITYNYTAEELKEVCLWLTEGVNSLADEVSRDENGVMRLDAPEGEGTVDAMYSLAEEFSALEGYYPQPKKIIVSEILSYQSLTGVYSPFTVEANYNGDMTAYNIPFTTCHELSHLRGFMQEQEANFIAFLACIGSDRTDFQYSGYLSGWVYCMNALYRADYESWQEVRALLDTAADPDLAANNAFWASYRGPVSETARRVNDTYLKANGQADGVQSYDRMVDLIVAYFE</sequence>
<keyword evidence="1" id="KW-0812">Transmembrane</keyword>
<protein>
    <submittedName>
        <fullName evidence="2">DUF3810 domain-containing protein</fullName>
    </submittedName>
</protein>
<feature type="transmembrane region" description="Helical" evidence="1">
    <location>
        <begin position="12"/>
        <end position="33"/>
    </location>
</feature>
<dbReference type="EMBL" id="JAJEQX010000026">
    <property type="protein sequence ID" value="MCC2255378.1"/>
    <property type="molecule type" value="Genomic_DNA"/>
</dbReference>
<dbReference type="InterPro" id="IPR024294">
    <property type="entry name" value="DUF3810"/>
</dbReference>
<feature type="transmembrane region" description="Helical" evidence="1">
    <location>
        <begin position="70"/>
        <end position="89"/>
    </location>
</feature>
<evidence type="ECO:0000313" key="2">
    <source>
        <dbReference type="EMBL" id="MCC2255378.1"/>
    </source>
</evidence>
<reference evidence="2 3" key="1">
    <citation type="submission" date="2021-10" db="EMBL/GenBank/DDBJ databases">
        <title>Anaerobic single-cell dispensing facilitates the cultivation of human gut bacteria.</title>
        <authorList>
            <person name="Afrizal A."/>
        </authorList>
    </citation>
    <scope>NUCLEOTIDE SEQUENCE [LARGE SCALE GENOMIC DNA]</scope>
    <source>
        <strain evidence="2 3">CLA-AA-H200</strain>
    </source>
</reference>
<accession>A0ABS8FZ92</accession>
<dbReference type="RefSeq" id="WP_227708451.1">
    <property type="nucleotide sequence ID" value="NZ_JAJEQX010000026.1"/>
</dbReference>
<dbReference type="Pfam" id="PF12725">
    <property type="entry name" value="DUF3810"/>
    <property type="match status" value="1"/>
</dbReference>
<feature type="transmembrane region" description="Helical" evidence="1">
    <location>
        <begin position="123"/>
        <end position="144"/>
    </location>
</feature>
<proteinExistence type="predicted"/>
<keyword evidence="3" id="KW-1185">Reference proteome</keyword>